<proteinExistence type="predicted"/>
<evidence type="ECO:0000256" key="2">
    <source>
        <dbReference type="ARBA" id="ARBA00022679"/>
    </source>
</evidence>
<dbReference type="PANTHER" id="PTHR46008:SF56">
    <property type="entry name" value="OS01G0136800 PROTEIN"/>
    <property type="match status" value="1"/>
</dbReference>
<dbReference type="EMBL" id="HG670306">
    <property type="protein sequence ID" value="CDM80943.1"/>
    <property type="molecule type" value="Genomic_DNA"/>
</dbReference>
<feature type="signal peptide" evidence="8">
    <location>
        <begin position="1"/>
        <end position="22"/>
    </location>
</feature>
<keyword evidence="4 7" id="KW-0547">Nucleotide-binding</keyword>
<dbReference type="AlphaFoldDB" id="A0A077RPQ8"/>
<evidence type="ECO:0000256" key="8">
    <source>
        <dbReference type="SAM" id="SignalP"/>
    </source>
</evidence>
<dbReference type="PROSITE" id="PS00108">
    <property type="entry name" value="PROTEIN_KINASE_ST"/>
    <property type="match status" value="1"/>
</dbReference>
<keyword evidence="3 8" id="KW-0732">Signal</keyword>
<evidence type="ECO:0000256" key="6">
    <source>
        <dbReference type="ARBA" id="ARBA00022840"/>
    </source>
</evidence>
<feature type="domain" description="Protein kinase" evidence="9">
    <location>
        <begin position="334"/>
        <end position="618"/>
    </location>
</feature>
<evidence type="ECO:0000256" key="5">
    <source>
        <dbReference type="ARBA" id="ARBA00022777"/>
    </source>
</evidence>
<feature type="chain" id="PRO_5009743629" description="Protein kinase domain-containing protein" evidence="8">
    <location>
        <begin position="23"/>
        <end position="1009"/>
    </location>
</feature>
<evidence type="ECO:0000313" key="10">
    <source>
        <dbReference type="EMBL" id="CDM80943.1"/>
    </source>
</evidence>
<dbReference type="Gene3D" id="1.10.510.10">
    <property type="entry name" value="Transferase(Phosphotransferase) domain 1"/>
    <property type="match status" value="1"/>
</dbReference>
<dbReference type="FunFam" id="3.30.200.20:FF:000162">
    <property type="entry name" value="Adenine nucleotide alpha hydrolase-like domain kinase"/>
    <property type="match status" value="1"/>
</dbReference>
<dbReference type="GO" id="GO:0016020">
    <property type="term" value="C:membrane"/>
    <property type="evidence" value="ECO:0007669"/>
    <property type="project" value="UniProtKB-SubCell"/>
</dbReference>
<dbReference type="Gene3D" id="3.30.200.20">
    <property type="entry name" value="Phosphorylase Kinase, domain 1"/>
    <property type="match status" value="1"/>
</dbReference>
<dbReference type="Pfam" id="PF13947">
    <property type="entry name" value="GUB_WAK_bind"/>
    <property type="match status" value="1"/>
</dbReference>
<accession>A0A077RPQ8</accession>
<dbReference type="InterPro" id="IPR023614">
    <property type="entry name" value="Porin_dom_sf"/>
</dbReference>
<dbReference type="GO" id="GO:0030247">
    <property type="term" value="F:polysaccharide binding"/>
    <property type="evidence" value="ECO:0007669"/>
    <property type="project" value="InterPro"/>
</dbReference>
<comment type="subcellular location">
    <subcellularLocation>
        <location evidence="1">Membrane</location>
        <topology evidence="1">Single-pass membrane protein</topology>
    </subcellularLocation>
</comment>
<name>A0A077RPQ8_WHEAT</name>
<keyword evidence="2" id="KW-0808">Transferase</keyword>
<evidence type="ECO:0000259" key="9">
    <source>
        <dbReference type="PROSITE" id="PS50011"/>
    </source>
</evidence>
<dbReference type="GO" id="GO:0005524">
    <property type="term" value="F:ATP binding"/>
    <property type="evidence" value="ECO:0007669"/>
    <property type="project" value="UniProtKB-UniRule"/>
</dbReference>
<dbReference type="PANTHER" id="PTHR46008">
    <property type="entry name" value="LEAF RUST 10 DISEASE-RESISTANCE LOCUS RECEPTOR-LIKE PROTEIN KINASE-LIKE 1.4"/>
    <property type="match status" value="1"/>
</dbReference>
<protein>
    <recommendedName>
        <fullName evidence="9">Protein kinase domain-containing protein</fullName>
    </recommendedName>
</protein>
<keyword evidence="5" id="KW-0418">Kinase</keyword>
<feature type="binding site" evidence="7">
    <location>
        <position position="362"/>
    </location>
    <ligand>
        <name>ATP</name>
        <dbReference type="ChEBI" id="CHEBI:30616"/>
    </ligand>
</feature>
<keyword evidence="6 7" id="KW-0067">ATP-binding</keyword>
<dbReference type="ExpressionAtlas" id="A0A077RPQ8">
    <property type="expression patterns" value="baseline and differential"/>
</dbReference>
<dbReference type="Gene3D" id="2.40.160.10">
    <property type="entry name" value="Porin"/>
    <property type="match status" value="1"/>
</dbReference>
<gene>
    <name evidence="10" type="ORF">TRAES_3BF038300160CFD_c1</name>
</gene>
<dbReference type="InterPro" id="IPR017441">
    <property type="entry name" value="Protein_kinase_ATP_BS"/>
</dbReference>
<dbReference type="SUPFAM" id="SSF56112">
    <property type="entry name" value="Protein kinase-like (PK-like)"/>
    <property type="match status" value="1"/>
</dbReference>
<evidence type="ECO:0000256" key="7">
    <source>
        <dbReference type="PROSITE-ProRule" id="PRU10141"/>
    </source>
</evidence>
<dbReference type="InterPro" id="IPR008271">
    <property type="entry name" value="Ser/Thr_kinase_AS"/>
</dbReference>
<sequence length="1009" mass="109689">MSMLSLQLLLLPLASFLRTAASSTGSNGSCAPESCGDLTIRYPFSLAGVQPLYCGYPPLDLTCEAGTGPAYLSNTFREHLFRVDNISYADNSMVAAVQTAFAGDTGCPVPDFNVTASLALFPFNISATNKRLVFFYNCAVPAEFLLRRKCANHTMGAYISKRSWGAGEGGTPPQGVSTNCSSVSVPVRRGMEPAQLHYDYVRLIREGFLLKLPPVLGDCDRCRQMSCGECRFDQFSFKCVCGPDGKLCPNSTQPSSPTPPGITSAVLFVIILGLVCHLIQLNRAKNKKRSASVDGLFREGSPLASLRKEFNGLAGSPCTHIFTYEELDAATDGFGNANELGAGGFGTLYKGVFRDGSVVAVKRLYKNSYKGVEQFANEVDILSRLRHPNLVALYGCTSSSRDLLLVYEFVPNGTLADHLHHGKDGGGDTLMLAWPTRLGIAVETAAALAYLHAHQVLHRDVKTTNILLDDGFHVKVADFGLSRLFPADGATQHVSTAPQGTPGYVDPAYQRRYQLTDKSDVYSFGVVLVELVSSRPAVDMAQADTDVNLACMAVRMIQCCEIDRLVDPRLGYGSSASETKGTIDMVAEVAFRCLQPEQDVRPSIGEVLDVLRQAHHSITEKVTCASTDGAVLVKKSRDGSPDSVMNHEVLLEEDRQDSDIQQEMGLKKPQPAPEPEPEPQVLVPPVFDFPPLAARTRDLNDPHTFVDLLVSTLKPTMRLSSSVYYPKYGIGAFGTFPLNMANRACSADYGVMGLRYGSENLSIGASFVPFPSPGEVPYDAWLAGRKGNLSAGVQYKPLGGSKHPMPFTDLKNWNFAIGYGLGSTSPLSPSFTFALELIRSSQLVASFYQHHISGKELKYRGEPDIFGTLNYIDLGLELATRVDKDKPTDDVGNSSFQVAASWQLNTDLLVKGKLGPSKSSAALAYKFPPFFTCSVTVENDHLKGTRSYGLGIGVEDFREPRCQTLDQDCKVLKQHGMDVDGKERVLEFDFGPGNYDNLPTGLKPIDKIL</sequence>
<evidence type="ECO:0000256" key="1">
    <source>
        <dbReference type="ARBA" id="ARBA00004167"/>
    </source>
</evidence>
<dbReference type="SMART" id="SM00220">
    <property type="entry name" value="S_TKc"/>
    <property type="match status" value="1"/>
</dbReference>
<evidence type="ECO:0000256" key="3">
    <source>
        <dbReference type="ARBA" id="ARBA00022729"/>
    </source>
</evidence>
<dbReference type="PROSITE" id="PS50011">
    <property type="entry name" value="PROTEIN_KINASE_DOM"/>
    <property type="match status" value="1"/>
</dbReference>
<reference evidence="10" key="1">
    <citation type="journal article" date="2014" name="Science">
        <title>Structural and functional partitioning of bread wheat chromosome 3B.</title>
        <authorList>
            <person name="Choulet F."/>
            <person name="Alberti A."/>
            <person name="Theil S."/>
            <person name="Glover N."/>
            <person name="Barbe V."/>
            <person name="Daron J."/>
            <person name="Pingault L."/>
            <person name="Sourdille P."/>
            <person name="Couloux A."/>
            <person name="Paux E."/>
            <person name="Leroy P."/>
            <person name="Mangenot S."/>
            <person name="Guilhot N."/>
            <person name="Le Gouis J."/>
            <person name="Balfourier F."/>
            <person name="Alaux M."/>
            <person name="Jamilloux V."/>
            <person name="Poulain J."/>
            <person name="Durand C."/>
            <person name="Bellec A."/>
            <person name="Gaspin C."/>
            <person name="Safar J."/>
            <person name="Dolezel J."/>
            <person name="Rogers J."/>
            <person name="Vandepoele K."/>
            <person name="Aury J.M."/>
            <person name="Mayer K."/>
            <person name="Berges H."/>
            <person name="Quesneville H."/>
            <person name="Wincker P."/>
            <person name="Feuillet C."/>
        </authorList>
    </citation>
    <scope>NUCLEOTIDE SEQUENCE</scope>
</reference>
<evidence type="ECO:0000256" key="4">
    <source>
        <dbReference type="ARBA" id="ARBA00022741"/>
    </source>
</evidence>
<dbReference type="Pfam" id="PF00069">
    <property type="entry name" value="Pkinase"/>
    <property type="match status" value="1"/>
</dbReference>
<dbReference type="GO" id="GO:0004672">
    <property type="term" value="F:protein kinase activity"/>
    <property type="evidence" value="ECO:0007669"/>
    <property type="project" value="InterPro"/>
</dbReference>
<dbReference type="InterPro" id="IPR011009">
    <property type="entry name" value="Kinase-like_dom_sf"/>
</dbReference>
<organism evidence="10">
    <name type="scientific">Triticum aestivum</name>
    <name type="common">Wheat</name>
    <dbReference type="NCBI Taxonomy" id="4565"/>
    <lineage>
        <taxon>Eukaryota</taxon>
        <taxon>Viridiplantae</taxon>
        <taxon>Streptophyta</taxon>
        <taxon>Embryophyta</taxon>
        <taxon>Tracheophyta</taxon>
        <taxon>Spermatophyta</taxon>
        <taxon>Magnoliopsida</taxon>
        <taxon>Liliopsida</taxon>
        <taxon>Poales</taxon>
        <taxon>Poaceae</taxon>
        <taxon>BOP clade</taxon>
        <taxon>Pooideae</taxon>
        <taxon>Triticodae</taxon>
        <taxon>Triticeae</taxon>
        <taxon>Triticinae</taxon>
        <taxon>Triticum</taxon>
    </lineage>
</organism>
<dbReference type="InterPro" id="IPR000719">
    <property type="entry name" value="Prot_kinase_dom"/>
</dbReference>
<dbReference type="InterPro" id="IPR025287">
    <property type="entry name" value="WAK_GUB"/>
</dbReference>
<dbReference type="HOGENOM" id="CLU_298168_0_0_1"/>
<dbReference type="PROSITE" id="PS00107">
    <property type="entry name" value="PROTEIN_KINASE_ATP"/>
    <property type="match status" value="1"/>
</dbReference>